<proteinExistence type="predicted"/>
<name>A0A3R9ZX96_9ENTE</name>
<gene>
    <name evidence="2" type="ORF">C7P63_02050</name>
</gene>
<keyword evidence="1" id="KW-1133">Transmembrane helix</keyword>
<keyword evidence="3" id="KW-1185">Reference proteome</keyword>
<dbReference type="AlphaFoldDB" id="A0A3R9ZX96"/>
<evidence type="ECO:0000313" key="2">
    <source>
        <dbReference type="EMBL" id="RST89883.1"/>
    </source>
</evidence>
<keyword evidence="1" id="KW-0472">Membrane</keyword>
<evidence type="ECO:0000256" key="1">
    <source>
        <dbReference type="SAM" id="Phobius"/>
    </source>
</evidence>
<accession>A0A3R9ZX96</accession>
<sequence>MAQVKQTDSPNYSELDLLNQRIEDLEDENEQLRFLLRKKPVKKEWNWLWLLVPVVVILAEVSRDIWQSLWSMLVVK</sequence>
<comment type="caution">
    <text evidence="2">The sequence shown here is derived from an EMBL/GenBank/DDBJ whole genome shotgun (WGS) entry which is preliminary data.</text>
</comment>
<reference evidence="2 3" key="1">
    <citation type="submission" date="2018-03" db="EMBL/GenBank/DDBJ databases">
        <authorList>
            <person name="Gulvik C.A."/>
        </authorList>
    </citation>
    <scope>NUCLEOTIDE SEQUENCE [LARGE SCALE GENOMIC DNA]</scope>
    <source>
        <strain evidence="2 3">JCM 31581</strain>
    </source>
</reference>
<dbReference type="EMBL" id="PXZH01000001">
    <property type="protein sequence ID" value="RST89883.1"/>
    <property type="molecule type" value="Genomic_DNA"/>
</dbReference>
<feature type="transmembrane region" description="Helical" evidence="1">
    <location>
        <begin position="47"/>
        <end position="66"/>
    </location>
</feature>
<dbReference type="Proteomes" id="UP000277864">
    <property type="component" value="Unassembled WGS sequence"/>
</dbReference>
<dbReference type="RefSeq" id="WP_125942495.1">
    <property type="nucleotide sequence ID" value="NZ_PXZH01000001.1"/>
</dbReference>
<protein>
    <submittedName>
        <fullName evidence="2">Uncharacterized protein</fullName>
    </submittedName>
</protein>
<evidence type="ECO:0000313" key="3">
    <source>
        <dbReference type="Proteomes" id="UP000277864"/>
    </source>
</evidence>
<keyword evidence="1" id="KW-0812">Transmembrane</keyword>
<organism evidence="2 3">
    <name type="scientific">Vagococcus humatus</name>
    <dbReference type="NCBI Taxonomy" id="1889241"/>
    <lineage>
        <taxon>Bacteria</taxon>
        <taxon>Bacillati</taxon>
        <taxon>Bacillota</taxon>
        <taxon>Bacilli</taxon>
        <taxon>Lactobacillales</taxon>
        <taxon>Enterococcaceae</taxon>
        <taxon>Vagococcus</taxon>
    </lineage>
</organism>